<dbReference type="InterPro" id="IPR047867">
    <property type="entry name" value="Ribosomal_uL22_bac/org-type"/>
</dbReference>
<organism evidence="12 13">
    <name type="scientific">Candidatus Yanofskybacteria bacterium RIFCSPLOWO2_01_FULL_49_25</name>
    <dbReference type="NCBI Taxonomy" id="1802701"/>
    <lineage>
        <taxon>Bacteria</taxon>
        <taxon>Candidatus Yanofskyibacteriota</taxon>
    </lineage>
</organism>
<evidence type="ECO:0000313" key="12">
    <source>
        <dbReference type="EMBL" id="OGN29160.1"/>
    </source>
</evidence>
<evidence type="ECO:0000256" key="6">
    <source>
        <dbReference type="ARBA" id="ARBA00035207"/>
    </source>
</evidence>
<comment type="subunit">
    <text evidence="7 9">Part of the 50S ribosomal subunit.</text>
</comment>
<dbReference type="GO" id="GO:0003735">
    <property type="term" value="F:structural constituent of ribosome"/>
    <property type="evidence" value="ECO:0007669"/>
    <property type="project" value="InterPro"/>
</dbReference>
<keyword evidence="2 7" id="KW-0699">rRNA-binding</keyword>
<dbReference type="GO" id="GO:0019843">
    <property type="term" value="F:rRNA binding"/>
    <property type="evidence" value="ECO:0007669"/>
    <property type="project" value="UniProtKB-UniRule"/>
</dbReference>
<dbReference type="AlphaFoldDB" id="A0A1F8GVZ1"/>
<dbReference type="HAMAP" id="MF_01331_B">
    <property type="entry name" value="Ribosomal_uL22_B"/>
    <property type="match status" value="1"/>
</dbReference>
<gene>
    <name evidence="7" type="primary">rplV</name>
    <name evidence="12" type="ORF">A3A33_02775</name>
</gene>
<evidence type="ECO:0000256" key="10">
    <source>
        <dbReference type="RuleBase" id="RU004008"/>
    </source>
</evidence>
<protein>
    <recommendedName>
        <fullName evidence="6 7">Large ribosomal subunit protein uL22</fullName>
    </recommendedName>
</protein>
<dbReference type="InterPro" id="IPR005727">
    <property type="entry name" value="Ribosomal_uL22_bac/chlpt-type"/>
</dbReference>
<evidence type="ECO:0000256" key="5">
    <source>
        <dbReference type="ARBA" id="ARBA00023274"/>
    </source>
</evidence>
<comment type="caution">
    <text evidence="12">The sequence shown here is derived from an EMBL/GenBank/DDBJ whole genome shotgun (WGS) entry which is preliminary data.</text>
</comment>
<feature type="compositionally biased region" description="Basic and acidic residues" evidence="11">
    <location>
        <begin position="142"/>
        <end position="155"/>
    </location>
</feature>
<dbReference type="STRING" id="1802701.A3A33_02775"/>
<keyword evidence="5 7" id="KW-0687">Ribonucleoprotein</keyword>
<name>A0A1F8GVZ1_9BACT</name>
<comment type="function">
    <text evidence="7 10">This protein binds specifically to 23S rRNA; its binding is stimulated by other ribosomal proteins, e.g., L4, L17, and L20. It is important during the early stages of 50S assembly. It makes multiple contacts with different domains of the 23S rRNA in the assembled 50S subunit and ribosome.</text>
</comment>
<evidence type="ECO:0000256" key="4">
    <source>
        <dbReference type="ARBA" id="ARBA00022980"/>
    </source>
</evidence>
<comment type="similarity">
    <text evidence="1 7 8">Belongs to the universal ribosomal protein uL22 family.</text>
</comment>
<evidence type="ECO:0000256" key="2">
    <source>
        <dbReference type="ARBA" id="ARBA00022730"/>
    </source>
</evidence>
<dbReference type="InterPro" id="IPR036394">
    <property type="entry name" value="Ribosomal_uL22_sf"/>
</dbReference>
<sequence length="173" mass="19066">MDVSAHLSTLRIAPRKVRLVAGLLKGRDALAAKHQLRAVTKRSVHPIAKLIDSAMANAQNNYGMVKENLKIKDVIVDGGPILKRFRPKGFGSTSPIEKRTSHITVILTEKIAGMKAQKQSEQKKEAHTHGAEHRISGSSVKDASDKPEVKKEIGKKDSGIKAFGRKFFRRKTV</sequence>
<evidence type="ECO:0000256" key="3">
    <source>
        <dbReference type="ARBA" id="ARBA00022884"/>
    </source>
</evidence>
<evidence type="ECO:0000313" key="13">
    <source>
        <dbReference type="Proteomes" id="UP000179047"/>
    </source>
</evidence>
<keyword evidence="4 7" id="KW-0689">Ribosomal protein</keyword>
<accession>A0A1F8GVZ1</accession>
<dbReference type="Gene3D" id="3.90.470.10">
    <property type="entry name" value="Ribosomal protein L22/L17"/>
    <property type="match status" value="1"/>
</dbReference>
<reference evidence="12 13" key="1">
    <citation type="journal article" date="2016" name="Nat. Commun.">
        <title>Thousands of microbial genomes shed light on interconnected biogeochemical processes in an aquifer system.</title>
        <authorList>
            <person name="Anantharaman K."/>
            <person name="Brown C.T."/>
            <person name="Hug L.A."/>
            <person name="Sharon I."/>
            <person name="Castelle C.J."/>
            <person name="Probst A.J."/>
            <person name="Thomas B.C."/>
            <person name="Singh A."/>
            <person name="Wilkins M.J."/>
            <person name="Karaoz U."/>
            <person name="Brodie E.L."/>
            <person name="Williams K.H."/>
            <person name="Hubbard S.S."/>
            <person name="Banfield J.F."/>
        </authorList>
    </citation>
    <scope>NUCLEOTIDE SEQUENCE [LARGE SCALE GENOMIC DNA]</scope>
</reference>
<evidence type="ECO:0000256" key="9">
    <source>
        <dbReference type="RuleBase" id="RU004006"/>
    </source>
</evidence>
<proteinExistence type="inferred from homology"/>
<feature type="compositionally biased region" description="Basic and acidic residues" evidence="11">
    <location>
        <begin position="118"/>
        <end position="135"/>
    </location>
</feature>
<dbReference type="PANTHER" id="PTHR13501:SF8">
    <property type="entry name" value="LARGE RIBOSOMAL SUBUNIT PROTEIN UL22M"/>
    <property type="match status" value="1"/>
</dbReference>
<evidence type="ECO:0000256" key="1">
    <source>
        <dbReference type="ARBA" id="ARBA00009451"/>
    </source>
</evidence>
<evidence type="ECO:0000256" key="7">
    <source>
        <dbReference type="HAMAP-Rule" id="MF_01331"/>
    </source>
</evidence>
<keyword evidence="3 7" id="KW-0694">RNA-binding</keyword>
<dbReference type="InterPro" id="IPR001063">
    <property type="entry name" value="Ribosomal_uL22"/>
</dbReference>
<dbReference type="NCBIfam" id="TIGR01044">
    <property type="entry name" value="rplV_bact"/>
    <property type="match status" value="1"/>
</dbReference>
<dbReference type="GO" id="GO:0006412">
    <property type="term" value="P:translation"/>
    <property type="evidence" value="ECO:0007669"/>
    <property type="project" value="UniProtKB-UniRule"/>
</dbReference>
<dbReference type="Proteomes" id="UP000179047">
    <property type="component" value="Unassembled WGS sequence"/>
</dbReference>
<comment type="function">
    <text evidence="7">The globular domain of the protein is located near the polypeptide exit tunnel on the outside of the subunit, while an extended beta-hairpin is found that lines the wall of the exit tunnel in the center of the 70S ribosome.</text>
</comment>
<dbReference type="PANTHER" id="PTHR13501">
    <property type="entry name" value="CHLOROPLAST 50S RIBOSOMAL PROTEIN L22-RELATED"/>
    <property type="match status" value="1"/>
</dbReference>
<feature type="region of interest" description="Disordered" evidence="11">
    <location>
        <begin position="117"/>
        <end position="155"/>
    </location>
</feature>
<evidence type="ECO:0000256" key="8">
    <source>
        <dbReference type="RuleBase" id="RU004005"/>
    </source>
</evidence>
<dbReference type="Pfam" id="PF00237">
    <property type="entry name" value="Ribosomal_L22"/>
    <property type="match status" value="1"/>
</dbReference>
<evidence type="ECO:0000256" key="11">
    <source>
        <dbReference type="SAM" id="MobiDB-lite"/>
    </source>
</evidence>
<dbReference type="SUPFAM" id="SSF54843">
    <property type="entry name" value="Ribosomal protein L22"/>
    <property type="match status" value="1"/>
</dbReference>
<dbReference type="GO" id="GO:0022625">
    <property type="term" value="C:cytosolic large ribosomal subunit"/>
    <property type="evidence" value="ECO:0007669"/>
    <property type="project" value="TreeGrafter"/>
</dbReference>
<dbReference type="EMBL" id="MGKP01000009">
    <property type="protein sequence ID" value="OGN29160.1"/>
    <property type="molecule type" value="Genomic_DNA"/>
</dbReference>